<keyword evidence="4" id="KW-1185">Reference proteome</keyword>
<organism evidence="1 3">
    <name type="scientific">Archangium gephyra</name>
    <dbReference type="NCBI Taxonomy" id="48"/>
    <lineage>
        <taxon>Bacteria</taxon>
        <taxon>Pseudomonadati</taxon>
        <taxon>Myxococcota</taxon>
        <taxon>Myxococcia</taxon>
        <taxon>Myxococcales</taxon>
        <taxon>Cystobacterineae</taxon>
        <taxon>Archangiaceae</taxon>
        <taxon>Archangium</taxon>
    </lineage>
</organism>
<proteinExistence type="predicted"/>
<dbReference type="Proteomes" id="UP000035579">
    <property type="component" value="Chromosome"/>
</dbReference>
<dbReference type="EMBL" id="QUMU01000001">
    <property type="protein sequence ID" value="REG37142.1"/>
    <property type="molecule type" value="Genomic_DNA"/>
</dbReference>
<accession>A0AAC8QBY1</accession>
<sequence>MARRPASPFMTPWGPLLAGTVLLGLTACGEPVPVDPLVCGKVTRPEVSSLSQCGPTADFTPINSYQGEFANVQDAEDAVVLINGRCTGTLIEASAGPVVITAGHCVGLGEEPFLVFNFEDNPDGDESTTEGTVIEQSSEPDYALIQLKVLPAVTPVLLTTQASERLAIIQHPRGKPKAIAEGRYLDSCDQQLYYADLDTLVGSSGAGVLNRQGHLLGIHTDGDCDEKGRGSNRGWTAQAIVEASPYLESADLAER</sequence>
<reference evidence="1 3" key="1">
    <citation type="submission" date="2015-05" db="EMBL/GenBank/DDBJ databases">
        <title>Genome assembly of Archangium gephyra DSM 2261.</title>
        <authorList>
            <person name="Sharma G."/>
            <person name="Subramanian S."/>
        </authorList>
    </citation>
    <scope>NUCLEOTIDE SEQUENCE [LARGE SCALE GENOMIC DNA]</scope>
    <source>
        <strain evidence="1 3">DSM 2261</strain>
    </source>
</reference>
<protein>
    <submittedName>
        <fullName evidence="2">V8-like Glu-specific endopeptidase</fullName>
    </submittedName>
</protein>
<dbReference type="Pfam" id="PF13365">
    <property type="entry name" value="Trypsin_2"/>
    <property type="match status" value="1"/>
</dbReference>
<dbReference type="PROSITE" id="PS51257">
    <property type="entry name" value="PROKAR_LIPOPROTEIN"/>
    <property type="match status" value="1"/>
</dbReference>
<evidence type="ECO:0000313" key="3">
    <source>
        <dbReference type="Proteomes" id="UP000035579"/>
    </source>
</evidence>
<dbReference type="Gene3D" id="2.40.10.10">
    <property type="entry name" value="Trypsin-like serine proteases"/>
    <property type="match status" value="2"/>
</dbReference>
<dbReference type="SUPFAM" id="SSF50494">
    <property type="entry name" value="Trypsin-like serine proteases"/>
    <property type="match status" value="1"/>
</dbReference>
<dbReference type="AlphaFoldDB" id="A0AAC8QBY1"/>
<dbReference type="Proteomes" id="UP000256345">
    <property type="component" value="Unassembled WGS sequence"/>
</dbReference>
<dbReference type="InterPro" id="IPR043504">
    <property type="entry name" value="Peptidase_S1_PA_chymotrypsin"/>
</dbReference>
<dbReference type="KEGG" id="age:AA314_06436"/>
<evidence type="ECO:0000313" key="1">
    <source>
        <dbReference type="EMBL" id="AKJ04810.1"/>
    </source>
</evidence>
<dbReference type="RefSeq" id="WP_047858514.1">
    <property type="nucleotide sequence ID" value="NZ_CP011509.1"/>
</dbReference>
<evidence type="ECO:0000313" key="2">
    <source>
        <dbReference type="EMBL" id="REG37142.1"/>
    </source>
</evidence>
<gene>
    <name evidence="1" type="ORF">AA314_06436</name>
    <name evidence="2" type="ORF">ATI61_101120</name>
</gene>
<dbReference type="InterPro" id="IPR009003">
    <property type="entry name" value="Peptidase_S1_PA"/>
</dbReference>
<dbReference type="EMBL" id="CP011509">
    <property type="protein sequence ID" value="AKJ04810.1"/>
    <property type="molecule type" value="Genomic_DNA"/>
</dbReference>
<reference evidence="2 4" key="2">
    <citation type="submission" date="2018-08" db="EMBL/GenBank/DDBJ databases">
        <title>Genomic Encyclopedia of Archaeal and Bacterial Type Strains, Phase II (KMG-II): from individual species to whole genera.</title>
        <authorList>
            <person name="Goeker M."/>
        </authorList>
    </citation>
    <scope>NUCLEOTIDE SEQUENCE [LARGE SCALE GENOMIC DNA]</scope>
    <source>
        <strain evidence="2 4">DSM 2261</strain>
    </source>
</reference>
<evidence type="ECO:0000313" key="4">
    <source>
        <dbReference type="Proteomes" id="UP000256345"/>
    </source>
</evidence>
<name>A0AAC8QBY1_9BACT</name>